<proteinExistence type="predicted"/>
<dbReference type="InterPro" id="IPR036079">
    <property type="entry name" value="ATPase_csu/dsu_sf"/>
</dbReference>
<name>A0A174I2P2_FLAPL</name>
<gene>
    <name evidence="3" type="ORF">ERS852411_02171</name>
</gene>
<dbReference type="InterPro" id="IPR002843">
    <property type="entry name" value="ATPase_V0-cplx_csu/dsu"/>
</dbReference>
<evidence type="ECO:0000313" key="4">
    <source>
        <dbReference type="Proteomes" id="UP000095746"/>
    </source>
</evidence>
<keyword evidence="1" id="KW-0813">Transport</keyword>
<dbReference type="GO" id="GO:0046961">
    <property type="term" value="F:proton-transporting ATPase activity, rotational mechanism"/>
    <property type="evidence" value="ECO:0007669"/>
    <property type="project" value="InterPro"/>
</dbReference>
<sequence length="128" mass="14644">MLRLKTYFPQTEPETYLRVLFPFHYRLNPDFTRALCAAPGVDDVFALLRDSPYRDCFDGVAVGAVEEYYQRAICRFNKRQLAAVPPSIYTAVAYLELKELELSVLINVIESVKYGVPYRAELADLVGQ</sequence>
<dbReference type="EMBL" id="CYZT01000172">
    <property type="protein sequence ID" value="CUO79345.1"/>
    <property type="molecule type" value="Genomic_DNA"/>
</dbReference>
<keyword evidence="2" id="KW-0406">Ion transport</keyword>
<dbReference type="Proteomes" id="UP000095746">
    <property type="component" value="Unassembled WGS sequence"/>
</dbReference>
<reference evidence="3 4" key="1">
    <citation type="submission" date="2015-09" db="EMBL/GenBank/DDBJ databases">
        <authorList>
            <consortium name="Pathogen Informatics"/>
        </authorList>
    </citation>
    <scope>NUCLEOTIDE SEQUENCE [LARGE SCALE GENOMIC DNA]</scope>
    <source>
        <strain evidence="3 4">2789STDY5608854</strain>
    </source>
</reference>
<evidence type="ECO:0000313" key="3">
    <source>
        <dbReference type="EMBL" id="CUO79345.1"/>
    </source>
</evidence>
<dbReference type="InterPro" id="IPR044911">
    <property type="entry name" value="V-type_ATPase_csu/dsu_dom_3"/>
</dbReference>
<dbReference type="Gene3D" id="1.10.132.50">
    <property type="entry name" value="ATP synthase (C/AC39) subunit, domain 3"/>
    <property type="match status" value="1"/>
</dbReference>
<evidence type="ECO:0000256" key="1">
    <source>
        <dbReference type="ARBA" id="ARBA00022448"/>
    </source>
</evidence>
<organism evidence="3 4">
    <name type="scientific">Flavonifractor plautii</name>
    <name type="common">Fusobacterium plautii</name>
    <dbReference type="NCBI Taxonomy" id="292800"/>
    <lineage>
        <taxon>Bacteria</taxon>
        <taxon>Bacillati</taxon>
        <taxon>Bacillota</taxon>
        <taxon>Clostridia</taxon>
        <taxon>Eubacteriales</taxon>
        <taxon>Oscillospiraceae</taxon>
        <taxon>Flavonifractor</taxon>
    </lineage>
</organism>
<dbReference type="Pfam" id="PF01992">
    <property type="entry name" value="vATP-synt_AC39"/>
    <property type="match status" value="1"/>
</dbReference>
<accession>A0A174I2P2</accession>
<dbReference type="SUPFAM" id="SSF103486">
    <property type="entry name" value="V-type ATP synthase subunit C"/>
    <property type="match status" value="1"/>
</dbReference>
<protein>
    <recommendedName>
        <fullName evidence="5">V-type ATP synthase subunit C</fullName>
    </recommendedName>
</protein>
<evidence type="ECO:0000256" key="2">
    <source>
        <dbReference type="ARBA" id="ARBA00023065"/>
    </source>
</evidence>
<dbReference type="AlphaFoldDB" id="A0A174I2P2"/>
<evidence type="ECO:0008006" key="5">
    <source>
        <dbReference type="Google" id="ProtNLM"/>
    </source>
</evidence>